<feature type="signal peptide" evidence="2">
    <location>
        <begin position="1"/>
        <end position="24"/>
    </location>
</feature>
<dbReference type="EMBL" id="CP012199">
    <property type="protein sequence ID" value="AMG73641.1"/>
    <property type="molecule type" value="Genomic_DNA"/>
</dbReference>
<dbReference type="InterPro" id="IPR011990">
    <property type="entry name" value="TPR-like_helical_dom_sf"/>
</dbReference>
<organism evidence="4 5">
    <name type="scientific">Sphingopyxis granuli</name>
    <dbReference type="NCBI Taxonomy" id="267128"/>
    <lineage>
        <taxon>Bacteria</taxon>
        <taxon>Pseudomonadati</taxon>
        <taxon>Pseudomonadota</taxon>
        <taxon>Alphaproteobacteria</taxon>
        <taxon>Sphingomonadales</taxon>
        <taxon>Sphingomonadaceae</taxon>
        <taxon>Sphingopyxis</taxon>
    </lineage>
</organism>
<dbReference type="RefSeq" id="WP_067186942.1">
    <property type="nucleotide sequence ID" value="NZ_CP012199.1"/>
</dbReference>
<dbReference type="Pfam" id="PF12770">
    <property type="entry name" value="CHAT"/>
    <property type="match status" value="1"/>
</dbReference>
<keyword evidence="2" id="KW-0732">Signal</keyword>
<feature type="region of interest" description="Disordered" evidence="1">
    <location>
        <begin position="1013"/>
        <end position="1034"/>
    </location>
</feature>
<evidence type="ECO:0000313" key="4">
    <source>
        <dbReference type="EMBL" id="AMG73641.1"/>
    </source>
</evidence>
<dbReference type="SUPFAM" id="SSF48452">
    <property type="entry name" value="TPR-like"/>
    <property type="match status" value="1"/>
</dbReference>
<evidence type="ECO:0000256" key="1">
    <source>
        <dbReference type="SAM" id="MobiDB-lite"/>
    </source>
</evidence>
<evidence type="ECO:0000256" key="2">
    <source>
        <dbReference type="SAM" id="SignalP"/>
    </source>
</evidence>
<dbReference type="Proteomes" id="UP000058599">
    <property type="component" value="Chromosome"/>
</dbReference>
<evidence type="ECO:0000313" key="5">
    <source>
        <dbReference type="Proteomes" id="UP000058599"/>
    </source>
</evidence>
<feature type="domain" description="CHAT" evidence="3">
    <location>
        <begin position="670"/>
        <end position="1007"/>
    </location>
</feature>
<protein>
    <submittedName>
        <fullName evidence="4">TPR repeat-containing protein</fullName>
    </submittedName>
</protein>
<proteinExistence type="predicted"/>
<feature type="chain" id="PRO_5041702551" evidence="2">
    <location>
        <begin position="25"/>
        <end position="1034"/>
    </location>
</feature>
<evidence type="ECO:0000259" key="3">
    <source>
        <dbReference type="Pfam" id="PF12770"/>
    </source>
</evidence>
<sequence>MTARRSNLLPALALATLAAPCAAAAQGDDPTLRDSFSIGSQGGSLCEVQATVRDAVIDGMFDRAWTILCRDASQPVGHVRMLRATPAEALARIEKARAGTIACTAPDACTVKDSAIAWRTRIEADGNTAYAVEGFAAYDDALTLALESIRTRRIVPGVIRAATTSIGGNDGFARTLAGAIDIDKALAEGYRRNHSGDYAEAAEFFEALSRRTAEEQAAADLDPTEFILNRALQKSNLGEFAEAERLFSEVEAIPTSDPVQLRLRRNFRAIDALNRHQYDAAAELLQAPLPSFATAAAAADGTVTLTPEVAAGINSGASARAIRQTSDRERLTPAERARIIDAQATHLLGTVERLRGNAAAAKTAQLRGLDEALAVREGRVTSIVRLRSQMLGELALSEEAMGEIADADARFQQSVQALAVEYPETTALASARARYAAFLTRNGQPDKALGIYRDVVASLANSQRSTAGMANMMAPYYRLLTERAASDPAAVGDFFVASQLQVRPGVADTQAVLARELSSGSDEGAALFRQATTLSRDIERARIEDARLAQMPATPEIGALRADLRTQLDNLSTQQAETVTRLSAFPQYRAVTPGKIDLADLQRTLRGDEAYLKMLVVGDAVYAMLIDRGTAQLWRADIDAGSLESAVDAIRSTISTVENGRRVTYPFDAATARKLYAQLFGPVADRLPGIPHLIFEPDGAMLRLPITLLVTSDTGLADYEQRLLDPNADAFDMRRIAWLGRTVRPSTAVSALAFHNARQTAPSSAAKQYFGLGHNAPVAGLLPSLGSRGAGGAIGSDAECRWDIGQWSRPISADELVEAKSRMSPEAAMLLTGSAFTDTAVKTRTDLGDYRIIHFATHGLVTAPRPSCPARPALVTSFGDGDSDGLLTFQEIFDLKLDADLVILSACDTAGAASVSATREAGVASGGGNALDGLVRAFIGAGGRSVIASHWPAPDDFDATKRLIGGLFAASQGESIADALAATQMRLMNDKQTSHPYYWAGFAIVGDGGQPLLHDDAAPTPAPAPIVPAGRAAR</sequence>
<reference evidence="4 5" key="1">
    <citation type="journal article" date="2016" name="BMC Genomics">
        <title>Genomic analysis of the nitrate-respiring Sphingopyxis granuli (formerly Sphingomonas macrogoltabida) strain TFA.</title>
        <authorList>
            <person name="Garcia-Romero I."/>
            <person name="Perez-Pulido A.J."/>
            <person name="Gonzalez-Flores Y.E."/>
            <person name="Reyes-Ramirez F."/>
            <person name="Santero E."/>
            <person name="Floriano B."/>
        </authorList>
    </citation>
    <scope>NUCLEOTIDE SEQUENCE [LARGE SCALE GENOMIC DNA]</scope>
    <source>
        <strain evidence="4 5">TFA</strain>
    </source>
</reference>
<dbReference type="AlphaFoldDB" id="A0AA86L2C5"/>
<dbReference type="Gene3D" id="1.25.40.10">
    <property type="entry name" value="Tetratricopeptide repeat domain"/>
    <property type="match status" value="1"/>
</dbReference>
<dbReference type="KEGG" id="sgi:SGRAN_1249"/>
<dbReference type="InterPro" id="IPR024983">
    <property type="entry name" value="CHAT_dom"/>
</dbReference>
<gene>
    <name evidence="4" type="ORF">SGRAN_1249</name>
</gene>
<keyword evidence="5" id="KW-1185">Reference proteome</keyword>
<accession>A0AA86L2C5</accession>
<name>A0AA86L2C5_9SPHN</name>